<evidence type="ECO:0000256" key="2">
    <source>
        <dbReference type="ARBA" id="ARBA00022694"/>
    </source>
</evidence>
<feature type="domain" description="tRNA(Ile)-lysidine/2-thiocytidine synthase N-terminal" evidence="5">
    <location>
        <begin position="21"/>
        <end position="118"/>
    </location>
</feature>
<dbReference type="InterPro" id="IPR012094">
    <property type="entry name" value="tRNA_Ile_lys_synt"/>
</dbReference>
<proteinExistence type="predicted"/>
<dbReference type="InterPro" id="IPR014729">
    <property type="entry name" value="Rossmann-like_a/b/a_fold"/>
</dbReference>
<evidence type="ECO:0000256" key="4">
    <source>
        <dbReference type="ARBA" id="ARBA00022840"/>
    </source>
</evidence>
<keyword evidence="4" id="KW-0067">ATP-binding</keyword>
<evidence type="ECO:0000313" key="7">
    <source>
        <dbReference type="Proteomes" id="UP000580839"/>
    </source>
</evidence>
<evidence type="ECO:0000259" key="5">
    <source>
        <dbReference type="Pfam" id="PF01171"/>
    </source>
</evidence>
<dbReference type="Proteomes" id="UP000580839">
    <property type="component" value="Unassembled WGS sequence"/>
</dbReference>
<sequence length="122" mass="13283">MEPLLRAALEGPCRVPRGARILIAASGGADSTALLIGLARLAHERALSLHVAHLHHGLRGAAADADRAEVEGLCARLGLRRTSARWDTRARMRRRGLSGQRGLRVLRREFLSTVARRVAADR</sequence>
<dbReference type="GO" id="GO:0008033">
    <property type="term" value="P:tRNA processing"/>
    <property type="evidence" value="ECO:0007669"/>
    <property type="project" value="UniProtKB-KW"/>
</dbReference>
<reference evidence="6 7" key="1">
    <citation type="submission" date="2020-04" db="EMBL/GenBank/DDBJ databases">
        <title>Metagenomic profiling of ammonia- and methane-oxidizing microorganisms in a Dutch drinking water treatment plant.</title>
        <authorList>
            <person name="Poghosyan L."/>
            <person name="Leucker S."/>
        </authorList>
    </citation>
    <scope>NUCLEOTIDE SEQUENCE [LARGE SCALE GENOMIC DNA]</scope>
    <source>
        <strain evidence="6">S-RSF-IL-03</strain>
    </source>
</reference>
<dbReference type="PANTHER" id="PTHR43033">
    <property type="entry name" value="TRNA(ILE)-LYSIDINE SYNTHASE-RELATED"/>
    <property type="match status" value="1"/>
</dbReference>
<accession>A0A849SPK8</accession>
<keyword evidence="3" id="KW-0547">Nucleotide-binding</keyword>
<evidence type="ECO:0000256" key="3">
    <source>
        <dbReference type="ARBA" id="ARBA00022741"/>
    </source>
</evidence>
<dbReference type="Pfam" id="PF01171">
    <property type="entry name" value="ATP_bind_3"/>
    <property type="match status" value="1"/>
</dbReference>
<dbReference type="Gene3D" id="3.40.50.620">
    <property type="entry name" value="HUPs"/>
    <property type="match status" value="1"/>
</dbReference>
<feature type="non-terminal residue" evidence="6">
    <location>
        <position position="122"/>
    </location>
</feature>
<name>A0A849SPK8_UNCEI</name>
<evidence type="ECO:0000313" key="6">
    <source>
        <dbReference type="EMBL" id="NOT34574.1"/>
    </source>
</evidence>
<organism evidence="6 7">
    <name type="scientific">Eiseniibacteriota bacterium</name>
    <dbReference type="NCBI Taxonomy" id="2212470"/>
    <lineage>
        <taxon>Bacteria</taxon>
        <taxon>Candidatus Eiseniibacteriota</taxon>
    </lineage>
</organism>
<keyword evidence="2" id="KW-0819">tRNA processing</keyword>
<dbReference type="GO" id="GO:0016879">
    <property type="term" value="F:ligase activity, forming carbon-nitrogen bonds"/>
    <property type="evidence" value="ECO:0007669"/>
    <property type="project" value="InterPro"/>
</dbReference>
<gene>
    <name evidence="6" type="ORF">HOP12_10430</name>
</gene>
<dbReference type="PANTHER" id="PTHR43033:SF1">
    <property type="entry name" value="TRNA(ILE)-LYSIDINE SYNTHASE-RELATED"/>
    <property type="match status" value="1"/>
</dbReference>
<keyword evidence="1" id="KW-0436">Ligase</keyword>
<comment type="caution">
    <text evidence="6">The sequence shown here is derived from an EMBL/GenBank/DDBJ whole genome shotgun (WGS) entry which is preliminary data.</text>
</comment>
<protein>
    <submittedName>
        <fullName evidence="6">tRNA(Ile)-lysidine synthetase</fullName>
    </submittedName>
</protein>
<dbReference type="GO" id="GO:0005524">
    <property type="term" value="F:ATP binding"/>
    <property type="evidence" value="ECO:0007669"/>
    <property type="project" value="UniProtKB-KW"/>
</dbReference>
<dbReference type="EMBL" id="JABFRW010000132">
    <property type="protein sequence ID" value="NOT34574.1"/>
    <property type="molecule type" value="Genomic_DNA"/>
</dbReference>
<dbReference type="AlphaFoldDB" id="A0A849SPK8"/>
<evidence type="ECO:0000256" key="1">
    <source>
        <dbReference type="ARBA" id="ARBA00022598"/>
    </source>
</evidence>
<dbReference type="SUPFAM" id="SSF52402">
    <property type="entry name" value="Adenine nucleotide alpha hydrolases-like"/>
    <property type="match status" value="1"/>
</dbReference>
<dbReference type="InterPro" id="IPR011063">
    <property type="entry name" value="TilS/TtcA_N"/>
</dbReference>